<proteinExistence type="predicted"/>
<dbReference type="EMBL" id="ML978071">
    <property type="protein sequence ID" value="KAF2014006.1"/>
    <property type="molecule type" value="Genomic_DNA"/>
</dbReference>
<name>A0A6A5XM73_9PLEO</name>
<dbReference type="OrthoDB" id="3944128at2759"/>
<evidence type="ECO:0000313" key="1">
    <source>
        <dbReference type="EMBL" id="KAF2014006.1"/>
    </source>
</evidence>
<dbReference type="RefSeq" id="XP_033382345.1">
    <property type="nucleotide sequence ID" value="XM_033526060.1"/>
</dbReference>
<reference evidence="1" key="1">
    <citation type="journal article" date="2020" name="Stud. Mycol.">
        <title>101 Dothideomycetes genomes: a test case for predicting lifestyles and emergence of pathogens.</title>
        <authorList>
            <person name="Haridas S."/>
            <person name="Albert R."/>
            <person name="Binder M."/>
            <person name="Bloem J."/>
            <person name="Labutti K."/>
            <person name="Salamov A."/>
            <person name="Andreopoulos B."/>
            <person name="Baker S."/>
            <person name="Barry K."/>
            <person name="Bills G."/>
            <person name="Bluhm B."/>
            <person name="Cannon C."/>
            <person name="Castanera R."/>
            <person name="Culley D."/>
            <person name="Daum C."/>
            <person name="Ezra D."/>
            <person name="Gonzalez J."/>
            <person name="Henrissat B."/>
            <person name="Kuo A."/>
            <person name="Liang C."/>
            <person name="Lipzen A."/>
            <person name="Lutzoni F."/>
            <person name="Magnuson J."/>
            <person name="Mondo S."/>
            <person name="Nolan M."/>
            <person name="Ohm R."/>
            <person name="Pangilinan J."/>
            <person name="Park H.-J."/>
            <person name="Ramirez L."/>
            <person name="Alfaro M."/>
            <person name="Sun H."/>
            <person name="Tritt A."/>
            <person name="Yoshinaga Y."/>
            <person name="Zwiers L.-H."/>
            <person name="Turgeon B."/>
            <person name="Goodwin S."/>
            <person name="Spatafora J."/>
            <person name="Crous P."/>
            <person name="Grigoriev I."/>
        </authorList>
    </citation>
    <scope>NUCLEOTIDE SEQUENCE</scope>
    <source>
        <strain evidence="1">CBS 175.79</strain>
    </source>
</reference>
<keyword evidence="2" id="KW-1185">Reference proteome</keyword>
<protein>
    <submittedName>
        <fullName evidence="1">Uncharacterized protein</fullName>
    </submittedName>
</protein>
<gene>
    <name evidence="1" type="ORF">BU24DRAFT_411693</name>
</gene>
<dbReference type="Proteomes" id="UP000799778">
    <property type="component" value="Unassembled WGS sequence"/>
</dbReference>
<organism evidence="1 2">
    <name type="scientific">Aaosphaeria arxii CBS 175.79</name>
    <dbReference type="NCBI Taxonomy" id="1450172"/>
    <lineage>
        <taxon>Eukaryota</taxon>
        <taxon>Fungi</taxon>
        <taxon>Dikarya</taxon>
        <taxon>Ascomycota</taxon>
        <taxon>Pezizomycotina</taxon>
        <taxon>Dothideomycetes</taxon>
        <taxon>Pleosporomycetidae</taxon>
        <taxon>Pleosporales</taxon>
        <taxon>Pleosporales incertae sedis</taxon>
        <taxon>Aaosphaeria</taxon>
    </lineage>
</organism>
<dbReference type="GeneID" id="54283457"/>
<sequence length="473" mass="52607">MLFLIYQALLLAGLFGSYSAGVVLTITRPKHPPAPTATFPPLSAQFRRLPVRNQACWKSHYDYSFTSHWLMKEFAKSSTRIATTFSPPRSGTSYYTYDHTTNCETTLFGTSTLCDKIPRASGRSVSCETVPTVGSYEYYEYMSEIAVITPTWTSDYEKPKPTCQVAPDLSPLCAAFFEAWEYRKERWQKENSNFTERDQRTYWAIPPCIPLTEIPPPNASPRCKISAETYSAYHWADRAASGSEFCNQNRSAATVTPTIPGKPNTVVVSGYTLTSPSVYHFLRKVQVQTYIGLAEQPGGFGPQAYDVWTISTALPGSRPLTVAQLEPEILTASKKCIGIEGDICTMNFDTDFLVDDVSKVRKEKYDRFCDSECLKSDNGYILQNSYRPTIAIPISEIIGQNGGLFSDCGWTLRESNYEHGWRSYTESSIPALLVKDVASTAFVPLTASTSPTPSVKLVLAPGSKTQPFVRPTS</sequence>
<evidence type="ECO:0000313" key="2">
    <source>
        <dbReference type="Proteomes" id="UP000799778"/>
    </source>
</evidence>
<dbReference type="AlphaFoldDB" id="A0A6A5XM73"/>
<accession>A0A6A5XM73</accession>